<reference evidence="2" key="2">
    <citation type="submission" date="2023-06" db="EMBL/GenBank/DDBJ databases">
        <authorList>
            <consortium name="Lawrence Berkeley National Laboratory"/>
            <person name="Haridas S."/>
            <person name="Hensen N."/>
            <person name="Bonometti L."/>
            <person name="Westerberg I."/>
            <person name="Brannstrom I.O."/>
            <person name="Guillou S."/>
            <person name="Cros-Aarteil S."/>
            <person name="Calhoun S."/>
            <person name="Kuo A."/>
            <person name="Mondo S."/>
            <person name="Pangilinan J."/>
            <person name="Riley R."/>
            <person name="Labutti K."/>
            <person name="Andreopoulos B."/>
            <person name="Lipzen A."/>
            <person name="Chen C."/>
            <person name="Yanf M."/>
            <person name="Daum C."/>
            <person name="Ng V."/>
            <person name="Clum A."/>
            <person name="Steindorff A."/>
            <person name="Ohm R."/>
            <person name="Martin F."/>
            <person name="Silar P."/>
            <person name="Natvig D."/>
            <person name="Lalanne C."/>
            <person name="Gautier V."/>
            <person name="Ament-Velasquez S.L."/>
            <person name="Kruys A."/>
            <person name="Hutchinson M.I."/>
            <person name="Powell A.J."/>
            <person name="Barry K."/>
            <person name="Miller A.N."/>
            <person name="Grigoriev I.V."/>
            <person name="Debuchy R."/>
            <person name="Gladieux P."/>
            <person name="Thoren M.H."/>
            <person name="Johannesson H."/>
        </authorList>
    </citation>
    <scope>NUCLEOTIDE SEQUENCE</scope>
    <source>
        <strain evidence="2">CBS 560.94</strain>
    </source>
</reference>
<sequence>MGNAPIAYVEGAGGIRVAEDQIVTVGNQFTNWHIDRVASDWHESGLVGSRCKRPQQRCWRCWSTPASASSARPAAAYTKQAGHGTRGGRDDGDNEIDDNEIYE</sequence>
<feature type="region of interest" description="Disordered" evidence="1">
    <location>
        <begin position="67"/>
        <end position="103"/>
    </location>
</feature>
<dbReference type="AlphaFoldDB" id="A0AAE0J9Z5"/>
<keyword evidence="3" id="KW-1185">Reference proteome</keyword>
<name>A0AAE0J9Z5_9PEZI</name>
<dbReference type="RefSeq" id="XP_062679075.1">
    <property type="nucleotide sequence ID" value="XM_062825671.1"/>
</dbReference>
<protein>
    <submittedName>
        <fullName evidence="2">Uncharacterized protein</fullName>
    </submittedName>
</protein>
<feature type="compositionally biased region" description="Low complexity" evidence="1">
    <location>
        <begin position="67"/>
        <end position="76"/>
    </location>
</feature>
<evidence type="ECO:0000313" key="2">
    <source>
        <dbReference type="EMBL" id="KAK3340133.1"/>
    </source>
</evidence>
<dbReference type="GeneID" id="87862825"/>
<gene>
    <name evidence="2" type="ORF">B0H65DRAFT_444174</name>
</gene>
<comment type="caution">
    <text evidence="2">The sequence shown here is derived from an EMBL/GenBank/DDBJ whole genome shotgun (WGS) entry which is preliminary data.</text>
</comment>
<evidence type="ECO:0000313" key="3">
    <source>
        <dbReference type="Proteomes" id="UP001278500"/>
    </source>
</evidence>
<dbReference type="EMBL" id="JAUEPP010000006">
    <property type="protein sequence ID" value="KAK3340133.1"/>
    <property type="molecule type" value="Genomic_DNA"/>
</dbReference>
<dbReference type="Proteomes" id="UP001278500">
    <property type="component" value="Unassembled WGS sequence"/>
</dbReference>
<evidence type="ECO:0000256" key="1">
    <source>
        <dbReference type="SAM" id="MobiDB-lite"/>
    </source>
</evidence>
<reference evidence="2" key="1">
    <citation type="journal article" date="2023" name="Mol. Phylogenet. Evol.">
        <title>Genome-scale phylogeny and comparative genomics of the fungal order Sordariales.</title>
        <authorList>
            <person name="Hensen N."/>
            <person name="Bonometti L."/>
            <person name="Westerberg I."/>
            <person name="Brannstrom I.O."/>
            <person name="Guillou S."/>
            <person name="Cros-Aarteil S."/>
            <person name="Calhoun S."/>
            <person name="Haridas S."/>
            <person name="Kuo A."/>
            <person name="Mondo S."/>
            <person name="Pangilinan J."/>
            <person name="Riley R."/>
            <person name="LaButti K."/>
            <person name="Andreopoulos B."/>
            <person name="Lipzen A."/>
            <person name="Chen C."/>
            <person name="Yan M."/>
            <person name="Daum C."/>
            <person name="Ng V."/>
            <person name="Clum A."/>
            <person name="Steindorff A."/>
            <person name="Ohm R.A."/>
            <person name="Martin F."/>
            <person name="Silar P."/>
            <person name="Natvig D.O."/>
            <person name="Lalanne C."/>
            <person name="Gautier V."/>
            <person name="Ament-Velasquez S.L."/>
            <person name="Kruys A."/>
            <person name="Hutchinson M.I."/>
            <person name="Powell A.J."/>
            <person name="Barry K."/>
            <person name="Miller A.N."/>
            <person name="Grigoriev I.V."/>
            <person name="Debuchy R."/>
            <person name="Gladieux P."/>
            <person name="Hiltunen Thoren M."/>
            <person name="Johannesson H."/>
        </authorList>
    </citation>
    <scope>NUCLEOTIDE SEQUENCE</scope>
    <source>
        <strain evidence="2">CBS 560.94</strain>
    </source>
</reference>
<organism evidence="2 3">
    <name type="scientific">Neurospora tetraspora</name>
    <dbReference type="NCBI Taxonomy" id="94610"/>
    <lineage>
        <taxon>Eukaryota</taxon>
        <taxon>Fungi</taxon>
        <taxon>Dikarya</taxon>
        <taxon>Ascomycota</taxon>
        <taxon>Pezizomycotina</taxon>
        <taxon>Sordariomycetes</taxon>
        <taxon>Sordariomycetidae</taxon>
        <taxon>Sordariales</taxon>
        <taxon>Sordariaceae</taxon>
        <taxon>Neurospora</taxon>
    </lineage>
</organism>
<proteinExistence type="predicted"/>
<feature type="compositionally biased region" description="Acidic residues" evidence="1">
    <location>
        <begin position="92"/>
        <end position="103"/>
    </location>
</feature>
<accession>A0AAE0J9Z5</accession>